<protein>
    <submittedName>
        <fullName evidence="1">Uncharacterized protein</fullName>
    </submittedName>
</protein>
<name>A0A0P7BJ69_9HYPO</name>
<dbReference type="InterPro" id="IPR053143">
    <property type="entry name" value="Arylsulfate_ST"/>
</dbReference>
<dbReference type="InterPro" id="IPR039535">
    <property type="entry name" value="ASST-like"/>
</dbReference>
<dbReference type="InterPro" id="IPR015943">
    <property type="entry name" value="WD40/YVTN_repeat-like_dom_sf"/>
</dbReference>
<dbReference type="Proteomes" id="UP000050424">
    <property type="component" value="Unassembled WGS sequence"/>
</dbReference>
<organism evidence="1 2">
    <name type="scientific">Neonectria ditissima</name>
    <dbReference type="NCBI Taxonomy" id="78410"/>
    <lineage>
        <taxon>Eukaryota</taxon>
        <taxon>Fungi</taxon>
        <taxon>Dikarya</taxon>
        <taxon>Ascomycota</taxon>
        <taxon>Pezizomycotina</taxon>
        <taxon>Sordariomycetes</taxon>
        <taxon>Hypocreomycetidae</taxon>
        <taxon>Hypocreales</taxon>
        <taxon>Nectriaceae</taxon>
        <taxon>Neonectria</taxon>
    </lineage>
</organism>
<dbReference type="AlphaFoldDB" id="A0A0P7BJ69"/>
<dbReference type="PANTHER" id="PTHR35340">
    <property type="entry name" value="PQQ ENZYME REPEAT PROTEIN-RELATED"/>
    <property type="match status" value="1"/>
</dbReference>
<evidence type="ECO:0000313" key="1">
    <source>
        <dbReference type="EMBL" id="KPM40397.1"/>
    </source>
</evidence>
<dbReference type="InterPro" id="IPR011047">
    <property type="entry name" value="Quinoprotein_ADH-like_sf"/>
</dbReference>
<dbReference type="OrthoDB" id="202289at2759"/>
<keyword evidence="2" id="KW-1185">Reference proteome</keyword>
<comment type="caution">
    <text evidence="1">The sequence shown here is derived from an EMBL/GenBank/DDBJ whole genome shotgun (WGS) entry which is preliminary data.</text>
</comment>
<accession>A0A0P7BJ69</accession>
<dbReference type="Gene3D" id="2.130.10.10">
    <property type="entry name" value="YVTN repeat-like/Quinoprotein amine dehydrogenase"/>
    <property type="match status" value="1"/>
</dbReference>
<dbReference type="EMBL" id="LKCW01000084">
    <property type="protein sequence ID" value="KPM40397.1"/>
    <property type="molecule type" value="Genomic_DNA"/>
</dbReference>
<evidence type="ECO:0000313" key="2">
    <source>
        <dbReference type="Proteomes" id="UP000050424"/>
    </source>
</evidence>
<gene>
    <name evidence="1" type="ORF">AK830_g6142</name>
</gene>
<proteinExistence type="predicted"/>
<sequence>MEQNTLKRRGVGLTGVDKQQSFGGYTLFCPLTSDTAHLIDIDGREVHSWKLPGRIGRHATILPNGNLAVNTLRPASDEVTSALNPYPFPFFHKYGGGVMSELDPSGKVVRQFTDPLGHHDQYHYGDGRILYTSLEALSPIESAKVIGGVPGTEVNGITYADTINEVDQDGKLVWQWKVSDRLPRDEFPLQPHYTREHYPLINAVFPMRDGKHILASMRSVSAVVIIERATGNIVWKLDSTVLAQQHNATELENGNILIFDNGAFRNGESITYSRVIEVDRATKNIVWEYRDSSQMLYFFTPFMGSAQRLANGNTMVCESGFGRLFEVTSEGHVCWEFVNPHFAAYPDEATRKLFPGESNALFRAYRYSLEEIPWLERKLESLDGQVGSDSQTLMARIWRHVTLQRK</sequence>
<reference evidence="1 2" key="1">
    <citation type="submission" date="2015-09" db="EMBL/GenBank/DDBJ databases">
        <title>Draft genome of a European isolate of the apple canker pathogen Neonectria ditissima.</title>
        <authorList>
            <person name="Gomez-Cortecero A."/>
            <person name="Harrison R.J."/>
            <person name="Armitage A.D."/>
        </authorList>
    </citation>
    <scope>NUCLEOTIDE SEQUENCE [LARGE SCALE GENOMIC DNA]</scope>
    <source>
        <strain evidence="1 2">R09/05</strain>
    </source>
</reference>
<dbReference type="PANTHER" id="PTHR35340:SF5">
    <property type="entry name" value="ASST-DOMAIN-CONTAINING PROTEIN"/>
    <property type="match status" value="1"/>
</dbReference>
<dbReference type="SUPFAM" id="SSF50998">
    <property type="entry name" value="Quinoprotein alcohol dehydrogenase-like"/>
    <property type="match status" value="1"/>
</dbReference>
<dbReference type="Pfam" id="PF14269">
    <property type="entry name" value="Arylsulfotran_2"/>
    <property type="match status" value="1"/>
</dbReference>